<name>A0A328U509_9BACL</name>
<evidence type="ECO:0000313" key="1">
    <source>
        <dbReference type="EMBL" id="RAP77897.1"/>
    </source>
</evidence>
<dbReference type="SUPFAM" id="SSF51197">
    <property type="entry name" value="Clavaminate synthase-like"/>
    <property type="match status" value="1"/>
</dbReference>
<evidence type="ECO:0000313" key="2">
    <source>
        <dbReference type="Proteomes" id="UP000249260"/>
    </source>
</evidence>
<dbReference type="Gene3D" id="2.60.120.620">
    <property type="entry name" value="q2cbj1_9rhob like domain"/>
    <property type="match status" value="1"/>
</dbReference>
<keyword evidence="1" id="KW-0223">Dioxygenase</keyword>
<gene>
    <name evidence="1" type="ORF">DL346_05425</name>
</gene>
<keyword evidence="1" id="KW-0560">Oxidoreductase</keyword>
<dbReference type="PANTHER" id="PTHR20883:SF48">
    <property type="entry name" value="ECTOINE DIOXYGENASE"/>
    <property type="match status" value="1"/>
</dbReference>
<dbReference type="InterPro" id="IPR008775">
    <property type="entry name" value="Phytyl_CoA_dOase-like"/>
</dbReference>
<dbReference type="GO" id="GO:0005506">
    <property type="term" value="F:iron ion binding"/>
    <property type="evidence" value="ECO:0007669"/>
    <property type="project" value="UniProtKB-ARBA"/>
</dbReference>
<dbReference type="Proteomes" id="UP000249260">
    <property type="component" value="Unassembled WGS sequence"/>
</dbReference>
<dbReference type="RefSeq" id="WP_112881020.1">
    <property type="nucleotide sequence ID" value="NZ_QLUW01000001.1"/>
</dbReference>
<dbReference type="Pfam" id="PF05721">
    <property type="entry name" value="PhyH"/>
    <property type="match status" value="1"/>
</dbReference>
<proteinExistence type="predicted"/>
<reference evidence="1 2" key="1">
    <citation type="submission" date="2018-06" db="EMBL/GenBank/DDBJ databases">
        <title>Paenibacillus montanisoli sp. nov., isolated from mountain area soil.</title>
        <authorList>
            <person name="Wu M."/>
        </authorList>
    </citation>
    <scope>NUCLEOTIDE SEQUENCE [LARGE SCALE GENOMIC DNA]</scope>
    <source>
        <strain evidence="1 2">RA17</strain>
    </source>
</reference>
<protein>
    <submittedName>
        <fullName evidence="1">Phytanoyl-CoA dioxygenase family protein</fullName>
    </submittedName>
</protein>
<dbReference type="PANTHER" id="PTHR20883">
    <property type="entry name" value="PHYTANOYL-COA DIOXYGENASE DOMAIN CONTAINING 1"/>
    <property type="match status" value="1"/>
</dbReference>
<sequence length="265" mass="29210">MAISLTEQRRRYAEDGFVVISLLTDTEKDDMLATFMEMHAAGPIPGCFAPVPKEQADGDILKLYPRMMHPHKVSDKVMGYMLHPKIMDAISSLLEEEPLAGQSMFYFKPPGAKGQALHQDNFYMKVEPGTCIAAWVALDDADEANGGLYIVPQTNTLDLQCPHKADPALSFTQDEVDVPDGLSPVPVRMKAGDVLFFNGSVIHGSYPNQSKDRFRRSFICHYAGSSITRIGSHFAPLYSRDGQQVSLQANEDGGPCGGAEYRELH</sequence>
<accession>A0A328U509</accession>
<organism evidence="1 2">
    <name type="scientific">Paenibacillus montanisoli</name>
    <dbReference type="NCBI Taxonomy" id="2081970"/>
    <lineage>
        <taxon>Bacteria</taxon>
        <taxon>Bacillati</taxon>
        <taxon>Bacillota</taxon>
        <taxon>Bacilli</taxon>
        <taxon>Bacillales</taxon>
        <taxon>Paenibacillaceae</taxon>
        <taxon>Paenibacillus</taxon>
    </lineage>
</organism>
<comment type="caution">
    <text evidence="1">The sequence shown here is derived from an EMBL/GenBank/DDBJ whole genome shotgun (WGS) entry which is preliminary data.</text>
</comment>
<dbReference type="AlphaFoldDB" id="A0A328U509"/>
<dbReference type="GO" id="GO:0016706">
    <property type="term" value="F:2-oxoglutarate-dependent dioxygenase activity"/>
    <property type="evidence" value="ECO:0007669"/>
    <property type="project" value="UniProtKB-ARBA"/>
</dbReference>
<dbReference type="EMBL" id="QLUW01000001">
    <property type="protein sequence ID" value="RAP77897.1"/>
    <property type="molecule type" value="Genomic_DNA"/>
</dbReference>
<keyword evidence="2" id="KW-1185">Reference proteome</keyword>
<dbReference type="OrthoDB" id="9814777at2"/>